<evidence type="ECO:0000313" key="10">
    <source>
        <dbReference type="Proteomes" id="UP000029986"/>
    </source>
</evidence>
<keyword evidence="5 8" id="KW-0812">Transmembrane</keyword>
<evidence type="ECO:0000256" key="3">
    <source>
        <dbReference type="ARBA" id="ARBA00022448"/>
    </source>
</evidence>
<dbReference type="eggNOG" id="COG3069">
    <property type="taxonomic scope" value="Bacteria"/>
</dbReference>
<dbReference type="Pfam" id="PF03606">
    <property type="entry name" value="DcuC"/>
    <property type="match status" value="1"/>
</dbReference>
<protein>
    <recommendedName>
        <fullName evidence="11">C4-dicarboxylate ABC transporter</fullName>
    </recommendedName>
</protein>
<dbReference type="NCBIfam" id="TIGR00771">
    <property type="entry name" value="DcuC"/>
    <property type="match status" value="1"/>
</dbReference>
<feature type="transmembrane region" description="Helical" evidence="8">
    <location>
        <begin position="226"/>
        <end position="248"/>
    </location>
</feature>
<feature type="transmembrane region" description="Helical" evidence="8">
    <location>
        <begin position="312"/>
        <end position="331"/>
    </location>
</feature>
<evidence type="ECO:0000256" key="5">
    <source>
        <dbReference type="ARBA" id="ARBA00022692"/>
    </source>
</evidence>
<dbReference type="InterPro" id="IPR018385">
    <property type="entry name" value="C4_dicarb_anaerob_car-like"/>
</dbReference>
<keyword evidence="3" id="KW-0813">Transport</keyword>
<feature type="transmembrane region" description="Helical" evidence="8">
    <location>
        <begin position="392"/>
        <end position="419"/>
    </location>
</feature>
<evidence type="ECO:0008006" key="11">
    <source>
        <dbReference type="Google" id="ProtNLM"/>
    </source>
</evidence>
<keyword evidence="10" id="KW-1185">Reference proteome</keyword>
<feature type="transmembrane region" description="Helical" evidence="8">
    <location>
        <begin position="280"/>
        <end position="300"/>
    </location>
</feature>
<evidence type="ECO:0000256" key="7">
    <source>
        <dbReference type="ARBA" id="ARBA00023136"/>
    </source>
</evidence>
<evidence type="ECO:0000256" key="4">
    <source>
        <dbReference type="ARBA" id="ARBA00022475"/>
    </source>
</evidence>
<dbReference type="GO" id="GO:0005886">
    <property type="term" value="C:plasma membrane"/>
    <property type="evidence" value="ECO:0007669"/>
    <property type="project" value="UniProtKB-SubCell"/>
</dbReference>
<feature type="transmembrane region" description="Helical" evidence="8">
    <location>
        <begin position="149"/>
        <end position="176"/>
    </location>
</feature>
<keyword evidence="7 8" id="KW-0472">Membrane</keyword>
<dbReference type="PANTHER" id="PTHR42002">
    <property type="entry name" value="ANAEROBIC C4-DICARBOXYLATE TRANSPORTER DCUC-RELATED"/>
    <property type="match status" value="1"/>
</dbReference>
<accession>A0A097R3R1</accession>
<keyword evidence="6 8" id="KW-1133">Transmembrane helix</keyword>
<dbReference type="RefSeq" id="WP_025802373.1">
    <property type="nucleotide sequence ID" value="NZ_CP009706.1"/>
</dbReference>
<feature type="transmembrane region" description="Helical" evidence="8">
    <location>
        <begin position="352"/>
        <end position="372"/>
    </location>
</feature>
<evidence type="ECO:0000256" key="2">
    <source>
        <dbReference type="ARBA" id="ARBA00005275"/>
    </source>
</evidence>
<dbReference type="KEGG" id="hav:AT03_13840"/>
<feature type="transmembrane region" description="Helical" evidence="8">
    <location>
        <begin position="188"/>
        <end position="206"/>
    </location>
</feature>
<keyword evidence="4" id="KW-1003">Cell membrane</keyword>
<dbReference type="PATRIC" id="fig|1453496.5.peg.2819"/>
<proteinExistence type="inferred from homology"/>
<comment type="subcellular location">
    <subcellularLocation>
        <location evidence="1">Cell membrane</location>
        <topology evidence="1">Multi-pass membrane protein</topology>
    </subcellularLocation>
</comment>
<feature type="transmembrane region" description="Helical" evidence="8">
    <location>
        <begin position="476"/>
        <end position="493"/>
    </location>
</feature>
<feature type="transmembrane region" description="Helical" evidence="8">
    <location>
        <begin position="20"/>
        <end position="50"/>
    </location>
</feature>
<feature type="transmembrane region" description="Helical" evidence="8">
    <location>
        <begin position="62"/>
        <end position="81"/>
    </location>
</feature>
<evidence type="ECO:0000313" key="9">
    <source>
        <dbReference type="EMBL" id="AIU73366.1"/>
    </source>
</evidence>
<feature type="transmembrane region" description="Helical" evidence="8">
    <location>
        <begin position="440"/>
        <end position="464"/>
    </location>
</feature>
<dbReference type="PANTHER" id="PTHR42002:SF2">
    <property type="entry name" value="ANAEROBIC C4-DICARBOXYLATE TRANSPORTER DCUC-RELATED"/>
    <property type="match status" value="1"/>
</dbReference>
<dbReference type="Proteomes" id="UP000029986">
    <property type="component" value="Chromosome"/>
</dbReference>
<dbReference type="InterPro" id="IPR004669">
    <property type="entry name" value="C4_dicarb_anaerob_car"/>
</dbReference>
<evidence type="ECO:0000256" key="1">
    <source>
        <dbReference type="ARBA" id="ARBA00004651"/>
    </source>
</evidence>
<gene>
    <name evidence="9" type="ORF">AT03_13840</name>
</gene>
<dbReference type="OrthoDB" id="1674075at2"/>
<dbReference type="HOGENOM" id="CLU_030262_3_1_6"/>
<dbReference type="NCBIfam" id="NF037994">
    <property type="entry name" value="DcuC_1"/>
    <property type="match status" value="1"/>
</dbReference>
<dbReference type="AlphaFoldDB" id="A0A097R3R1"/>
<organism evidence="9 10">
    <name type="scientific">Hafnia alvei FB1</name>
    <dbReference type="NCBI Taxonomy" id="1453496"/>
    <lineage>
        <taxon>Bacteria</taxon>
        <taxon>Pseudomonadati</taxon>
        <taxon>Pseudomonadota</taxon>
        <taxon>Gammaproteobacteria</taxon>
        <taxon>Enterobacterales</taxon>
        <taxon>Hafniaceae</taxon>
        <taxon>Hafnia</taxon>
    </lineage>
</organism>
<comment type="similarity">
    <text evidence="2">Belongs to the DcuC/DcuD transporter (TC 2.A.61) family.</text>
</comment>
<reference evidence="9 10" key="1">
    <citation type="journal article" date="2014" name="Gut Pathog.">
        <title>Gene clusters of Hafnia alvei strain FB1 important in survival and pathogenesis: a draft genome perspective.</title>
        <authorList>
            <person name="Tan J.Y."/>
            <person name="Yin W.F."/>
            <person name="Chan K.G."/>
        </authorList>
    </citation>
    <scope>NUCLEOTIDE SEQUENCE [LARGE SCALE GENOMIC DNA]</scope>
    <source>
        <strain evidence="9 10">FB1</strain>
    </source>
</reference>
<sequence length="494" mass="53629">MTMANDYKKPNYKSIYMLTLGIPIILAAVYFGFGISAFCLSVSVVVVALIAKGILDDIYPQAIILIGGIALLLIVAFLLPGTPLVKETSGSRLIDIFGSMKSIFATNMSGLGLIIMIIAGFSRYMQEIGASQKLVEISVKPLGVLKSKYIVLGSCFVLIQILAIFITSPSGLSLLLMSTLYPILRSIGCSKGAVAAVIASICINYGPAEVGTILISQLANHDLFSLFLKVQLPMVIVVFPFIGILHMFMQKYWDEKEKNNSNSDEEDYAFDNKEMPPKPLFYAFFPVLPLVLLFCGSQLMQDFLPPAYHVNIDIISALLISFFLAFACEFIRNRNIKESANQIKFLFEQMGTSLSSIVSIMLCAQVLAEGLIKIGFVNILFSSLPAGAHTELMMVAFFSFFIFVSIVILGSSSTFNAFAPFAAEMAKAGGVSATKVLLSMYYSAGFGRAFSPIAGFIIAVAGLVGLKPYDLIKRNAVQLACGYALSLVITYFIA</sequence>
<evidence type="ECO:0000256" key="6">
    <source>
        <dbReference type="ARBA" id="ARBA00022989"/>
    </source>
</evidence>
<dbReference type="GO" id="GO:0015556">
    <property type="term" value="F:C4-dicarboxylate transmembrane transporter activity"/>
    <property type="evidence" value="ECO:0007669"/>
    <property type="project" value="InterPro"/>
</dbReference>
<dbReference type="EMBL" id="CP009706">
    <property type="protein sequence ID" value="AIU73366.1"/>
    <property type="molecule type" value="Genomic_DNA"/>
</dbReference>
<name>A0A097R3R1_HAFAL</name>
<feature type="transmembrane region" description="Helical" evidence="8">
    <location>
        <begin position="102"/>
        <end position="121"/>
    </location>
</feature>
<evidence type="ECO:0000256" key="8">
    <source>
        <dbReference type="SAM" id="Phobius"/>
    </source>
</evidence>